<name>Q55495_SYNY3</name>
<dbReference type="PIR" id="S75998">
    <property type="entry name" value="S75998"/>
</dbReference>
<dbReference type="PaxDb" id="1148-1001358"/>
<dbReference type="EMBL" id="BA000022">
    <property type="protein sequence ID" value="BAA10845.1"/>
    <property type="molecule type" value="Genomic_DNA"/>
</dbReference>
<protein>
    <submittedName>
        <fullName evidence="2">Sll0494 protein</fullName>
    </submittedName>
</protein>
<dbReference type="Proteomes" id="UP000001425">
    <property type="component" value="Chromosome"/>
</dbReference>
<keyword evidence="1" id="KW-0732">Signal</keyword>
<evidence type="ECO:0000313" key="3">
    <source>
        <dbReference type="Proteomes" id="UP000001425"/>
    </source>
</evidence>
<dbReference type="InParanoid" id="Q55495"/>
<evidence type="ECO:0000256" key="1">
    <source>
        <dbReference type="SAM" id="SignalP"/>
    </source>
</evidence>
<proteinExistence type="predicted"/>
<organism evidence="2 3">
    <name type="scientific">Synechocystis sp. (strain ATCC 27184 / PCC 6803 / Kazusa)</name>
    <dbReference type="NCBI Taxonomy" id="1111708"/>
    <lineage>
        <taxon>Bacteria</taxon>
        <taxon>Bacillati</taxon>
        <taxon>Cyanobacteriota</taxon>
        <taxon>Cyanophyceae</taxon>
        <taxon>Synechococcales</taxon>
        <taxon>Merismopediaceae</taxon>
        <taxon>Synechocystis</taxon>
    </lineage>
</organism>
<reference evidence="2 3" key="2">
    <citation type="journal article" date="1996" name="DNA Res.">
        <title>Sequence analysis of the genome of the unicellular cyanobacterium Synechocystis sp. strain PCC6803. II. Sequence determination of the entire genome and assignment of potential protein-coding regions.</title>
        <authorList>
            <person name="Kaneko T."/>
            <person name="Sato S."/>
            <person name="Kotani H."/>
            <person name="Tanaka A."/>
            <person name="Asamizu E."/>
            <person name="Nakamura Y."/>
            <person name="Miyajima N."/>
            <person name="Hirosawa M."/>
            <person name="Sugiura M."/>
            <person name="Sasamoto S."/>
            <person name="Kimura T."/>
            <person name="Hosouchi T."/>
            <person name="Matsuno A."/>
            <person name="Muraki A."/>
            <person name="Nakazaki N."/>
            <person name="Naruo K."/>
            <person name="Okumura S."/>
            <person name="Shimpo S."/>
            <person name="Takeuchi C."/>
            <person name="Wada T."/>
            <person name="Watanabe A."/>
            <person name="Yamada M."/>
            <person name="Yasuda M."/>
            <person name="Tabata S."/>
        </authorList>
    </citation>
    <scope>NUCLEOTIDE SEQUENCE [LARGE SCALE GENOMIC DNA]</scope>
    <source>
        <strain evidence="3">ATCC 27184 / PCC 6803 / Kazusa</strain>
    </source>
</reference>
<dbReference type="KEGG" id="syn:sll0494"/>
<keyword evidence="3" id="KW-1185">Reference proteome</keyword>
<reference evidence="2 3" key="1">
    <citation type="journal article" date="1995" name="DNA Res.">
        <title>Sequence analysis of the genome of the unicellular cyanobacterium Synechocystis sp. strain PCC6803. I. Sequence features in the 1 Mb region from map positions 64% to 92% of the genome.</title>
        <authorList>
            <person name="Kaneko T."/>
            <person name="Tanaka A."/>
            <person name="Sato S."/>
            <person name="Kotani H."/>
            <person name="Sazuka T."/>
            <person name="Miyajima N."/>
            <person name="Sugiura M."/>
            <person name="Tabata S."/>
        </authorList>
    </citation>
    <scope>NUCLEOTIDE SEQUENCE [LARGE SCALE GENOMIC DNA]</scope>
    <source>
        <strain evidence="3">ATCC 27184 / PCC 6803 / Kazusa</strain>
    </source>
</reference>
<dbReference type="AlphaFoldDB" id="Q55495"/>
<accession>Q55495</accession>
<feature type="chain" id="PRO_5004250418" evidence="1">
    <location>
        <begin position="23"/>
        <end position="301"/>
    </location>
</feature>
<dbReference type="eggNOG" id="ENOG50310TF">
    <property type="taxonomic scope" value="Bacteria"/>
</dbReference>
<evidence type="ECO:0000313" key="2">
    <source>
        <dbReference type="EMBL" id="BAA10845.1"/>
    </source>
</evidence>
<sequence length="301" mass="34079">MVARAILLQLILLLFSNNLIHAQEIDLEENNSSDQDIPVTVSNLPINQHSKPVLIQENTLIDPSNLEYEEKIIHLETNFELSSNSSLTLSSFISPILIKEDYLVVSNESPHSNLELSLASQGYQQTNEQNILHDLDHNETIIDSPVNWWNLTDKYLALSPFSWHIDYTEPDVNNFPMGAGAAYDFEIINPNYGFFNHLVQDSIVSLEFNIFRDSDFGYPAGYVGLSLRRNIFASPIQVGSAIGLLHTTQLQELSGSPVLPFMLPFLQTDFDIPVNLRIVYIPSFADYNSQQVFFTLMIKVN</sequence>
<gene>
    <name evidence="2" type="ordered locus">sll0494</name>
</gene>
<dbReference type="EnsemblBacteria" id="BAA10845">
    <property type="protein sequence ID" value="BAA10845"/>
    <property type="gene ID" value="BAA10845"/>
</dbReference>
<feature type="signal peptide" evidence="1">
    <location>
        <begin position="1"/>
        <end position="22"/>
    </location>
</feature>